<feature type="compositionally biased region" description="Polar residues" evidence="1">
    <location>
        <begin position="95"/>
        <end position="104"/>
    </location>
</feature>
<reference evidence="3 4" key="1">
    <citation type="journal article" date="2023" name="Hortic Res">
        <title>Pangenome of water caltrop reveals structural variations and asymmetric subgenome divergence after allopolyploidization.</title>
        <authorList>
            <person name="Zhang X."/>
            <person name="Chen Y."/>
            <person name="Wang L."/>
            <person name="Yuan Y."/>
            <person name="Fang M."/>
            <person name="Shi L."/>
            <person name="Lu R."/>
            <person name="Comes H.P."/>
            <person name="Ma Y."/>
            <person name="Chen Y."/>
            <person name="Huang G."/>
            <person name="Zhou Y."/>
            <person name="Zheng Z."/>
            <person name="Qiu Y."/>
        </authorList>
    </citation>
    <scope>NUCLEOTIDE SEQUENCE [LARGE SCALE GENOMIC DNA]</scope>
    <source>
        <strain evidence="3">F231</strain>
    </source>
</reference>
<name>A0AAN7M636_TRANT</name>
<keyword evidence="2" id="KW-0812">Transmembrane</keyword>
<dbReference type="AlphaFoldDB" id="A0AAN7M636"/>
<evidence type="ECO:0000313" key="3">
    <source>
        <dbReference type="EMBL" id="KAK4792293.1"/>
    </source>
</evidence>
<comment type="caution">
    <text evidence="3">The sequence shown here is derived from an EMBL/GenBank/DDBJ whole genome shotgun (WGS) entry which is preliminary data.</text>
</comment>
<sequence>MASRSHLYQEQDILPLTMELKYSIATIFLLFLLLLLHLPPFTGCDNGKMKNEAGVPPEEVYQIDYRGPETHPVMPFPSRDRPRKFRPEHPHSKPPSKTSESKVSSLHNITVMESIKLLANQSHLEFPPNRIYC</sequence>
<evidence type="ECO:0000313" key="4">
    <source>
        <dbReference type="Proteomes" id="UP001346149"/>
    </source>
</evidence>
<accession>A0AAN7M636</accession>
<keyword evidence="4" id="KW-1185">Reference proteome</keyword>
<feature type="region of interest" description="Disordered" evidence="1">
    <location>
        <begin position="68"/>
        <end position="104"/>
    </location>
</feature>
<keyword evidence="2" id="KW-0472">Membrane</keyword>
<evidence type="ECO:0000256" key="2">
    <source>
        <dbReference type="SAM" id="Phobius"/>
    </source>
</evidence>
<proteinExistence type="predicted"/>
<feature type="transmembrane region" description="Helical" evidence="2">
    <location>
        <begin position="20"/>
        <end position="41"/>
    </location>
</feature>
<dbReference type="Proteomes" id="UP001346149">
    <property type="component" value="Unassembled WGS sequence"/>
</dbReference>
<evidence type="ECO:0000256" key="1">
    <source>
        <dbReference type="SAM" id="MobiDB-lite"/>
    </source>
</evidence>
<gene>
    <name evidence="3" type="ORF">SAY86_022728</name>
</gene>
<organism evidence="3 4">
    <name type="scientific">Trapa natans</name>
    <name type="common">Water chestnut</name>
    <dbReference type="NCBI Taxonomy" id="22666"/>
    <lineage>
        <taxon>Eukaryota</taxon>
        <taxon>Viridiplantae</taxon>
        <taxon>Streptophyta</taxon>
        <taxon>Embryophyta</taxon>
        <taxon>Tracheophyta</taxon>
        <taxon>Spermatophyta</taxon>
        <taxon>Magnoliopsida</taxon>
        <taxon>eudicotyledons</taxon>
        <taxon>Gunneridae</taxon>
        <taxon>Pentapetalae</taxon>
        <taxon>rosids</taxon>
        <taxon>malvids</taxon>
        <taxon>Myrtales</taxon>
        <taxon>Lythraceae</taxon>
        <taxon>Trapa</taxon>
    </lineage>
</organism>
<dbReference type="EMBL" id="JAXQNO010000008">
    <property type="protein sequence ID" value="KAK4792293.1"/>
    <property type="molecule type" value="Genomic_DNA"/>
</dbReference>
<protein>
    <submittedName>
        <fullName evidence="3">Uncharacterized protein</fullName>
    </submittedName>
</protein>
<keyword evidence="2" id="KW-1133">Transmembrane helix</keyword>